<evidence type="ECO:0000256" key="10">
    <source>
        <dbReference type="ARBA" id="ARBA00023268"/>
    </source>
</evidence>
<keyword evidence="6 11" id="KW-0521">NADP</keyword>
<evidence type="ECO:0000256" key="11">
    <source>
        <dbReference type="HAMAP-Rule" id="MF_01576"/>
    </source>
</evidence>
<keyword evidence="7 11" id="KW-0560">Oxidoreductase</keyword>
<keyword evidence="4 11" id="KW-0658">Purine biosynthesis</keyword>
<protein>
    <recommendedName>
        <fullName evidence="11">Bifunctional protein FolD</fullName>
    </recommendedName>
    <domain>
        <recommendedName>
            <fullName evidence="11">Methylenetetrahydrofolate dehydrogenase</fullName>
            <ecNumber evidence="11">1.5.1.5</ecNumber>
        </recommendedName>
    </domain>
    <domain>
        <recommendedName>
            <fullName evidence="11">Methenyltetrahydrofolate cyclohydrolase</fullName>
            <ecNumber evidence="11">3.5.4.9</ecNumber>
        </recommendedName>
    </domain>
</protein>
<dbReference type="NCBIfam" id="NF008058">
    <property type="entry name" value="PRK10792.1"/>
    <property type="match status" value="1"/>
</dbReference>
<feature type="binding site" evidence="11">
    <location>
        <position position="258"/>
    </location>
    <ligand>
        <name>NADP(+)</name>
        <dbReference type="ChEBI" id="CHEBI:58349"/>
    </ligand>
</feature>
<dbReference type="Pfam" id="PF00763">
    <property type="entry name" value="THF_DHG_CYH"/>
    <property type="match status" value="1"/>
</dbReference>
<dbReference type="HAMAP" id="MF_01576">
    <property type="entry name" value="THF_DHG_CYH"/>
    <property type="match status" value="1"/>
</dbReference>
<reference evidence="15" key="1">
    <citation type="journal article" date="2019" name="Int. J. Syst. Evol. Microbiol.">
        <title>The Global Catalogue of Microorganisms (GCM) 10K type strain sequencing project: providing services to taxonomists for standard genome sequencing and annotation.</title>
        <authorList>
            <consortium name="The Broad Institute Genomics Platform"/>
            <consortium name="The Broad Institute Genome Sequencing Center for Infectious Disease"/>
            <person name="Wu L."/>
            <person name="Ma J."/>
        </authorList>
    </citation>
    <scope>NUCLEOTIDE SEQUENCE [LARGE SCALE GENOMIC DNA]</scope>
    <source>
        <strain evidence="15">JCM 17555</strain>
    </source>
</reference>
<organism evidence="14 15">
    <name type="scientific">Allohahella marinimesophila</name>
    <dbReference type="NCBI Taxonomy" id="1054972"/>
    <lineage>
        <taxon>Bacteria</taxon>
        <taxon>Pseudomonadati</taxon>
        <taxon>Pseudomonadota</taxon>
        <taxon>Gammaproteobacteria</taxon>
        <taxon>Oceanospirillales</taxon>
        <taxon>Hahellaceae</taxon>
        <taxon>Allohahella</taxon>
    </lineage>
</organism>
<evidence type="ECO:0000256" key="4">
    <source>
        <dbReference type="ARBA" id="ARBA00022755"/>
    </source>
</evidence>
<feature type="domain" description="Tetrahydrofolate dehydrogenase/cyclohydrolase NAD(P)-binding" evidence="13">
    <location>
        <begin position="166"/>
        <end position="306"/>
    </location>
</feature>
<dbReference type="EC" id="3.5.4.9" evidence="11"/>
<keyword evidence="3 11" id="KW-0028">Amino-acid biosynthesis</keyword>
<comment type="catalytic activity">
    <reaction evidence="11">
        <text>(6R)-5,10-methenyltetrahydrofolate + H2O = (6R)-10-formyltetrahydrofolate + H(+)</text>
        <dbReference type="Rhea" id="RHEA:23700"/>
        <dbReference type="ChEBI" id="CHEBI:15377"/>
        <dbReference type="ChEBI" id="CHEBI:15378"/>
        <dbReference type="ChEBI" id="CHEBI:57455"/>
        <dbReference type="ChEBI" id="CHEBI:195366"/>
        <dbReference type="EC" id="3.5.4.9"/>
    </reaction>
</comment>
<dbReference type="InterPro" id="IPR036291">
    <property type="entry name" value="NAD(P)-bd_dom_sf"/>
</dbReference>
<dbReference type="Gene3D" id="3.40.50.10860">
    <property type="entry name" value="Leucine Dehydrogenase, chain A, domain 1"/>
    <property type="match status" value="1"/>
</dbReference>
<proteinExistence type="inferred from homology"/>
<evidence type="ECO:0000313" key="14">
    <source>
        <dbReference type="EMBL" id="GAA3951788.1"/>
    </source>
</evidence>
<dbReference type="PRINTS" id="PR00085">
    <property type="entry name" value="THFDHDRGNASE"/>
</dbReference>
<evidence type="ECO:0000256" key="1">
    <source>
        <dbReference type="ARBA" id="ARBA00004777"/>
    </source>
</evidence>
<dbReference type="EMBL" id="BAABBO010000001">
    <property type="protein sequence ID" value="GAA3951788.1"/>
    <property type="molecule type" value="Genomic_DNA"/>
</dbReference>
<accession>A0ABP7NSS1</accession>
<name>A0ABP7NSS1_9GAMM</name>
<dbReference type="CDD" id="cd01080">
    <property type="entry name" value="NAD_bind_m-THF_DH_Cyclohyd"/>
    <property type="match status" value="1"/>
</dbReference>
<evidence type="ECO:0000256" key="7">
    <source>
        <dbReference type="ARBA" id="ARBA00023002"/>
    </source>
</evidence>
<evidence type="ECO:0000256" key="5">
    <source>
        <dbReference type="ARBA" id="ARBA00022801"/>
    </source>
</evidence>
<keyword evidence="8 11" id="KW-0368">Histidine biosynthesis</keyword>
<dbReference type="RefSeq" id="WP_344803607.1">
    <property type="nucleotide sequence ID" value="NZ_BAABBO010000001.1"/>
</dbReference>
<dbReference type="PROSITE" id="PS00767">
    <property type="entry name" value="THF_DHG_CYH_2"/>
    <property type="match status" value="1"/>
</dbReference>
<comment type="similarity">
    <text evidence="11">Belongs to the tetrahydrofolate dehydrogenase/cyclohydrolase family.</text>
</comment>
<dbReference type="InterPro" id="IPR020630">
    <property type="entry name" value="THF_DH/CycHdrlase_cat_dom"/>
</dbReference>
<dbReference type="InterPro" id="IPR020867">
    <property type="entry name" value="THF_DH/CycHdrlase_CS"/>
</dbReference>
<evidence type="ECO:0000256" key="2">
    <source>
        <dbReference type="ARBA" id="ARBA00022563"/>
    </source>
</evidence>
<sequence>MQPENKSTSSHNHRPAPTLIFEEAVKGGARLIPGKAIAAGIRAEVKLAVERRIEQGLRVPGLAVILVGQDPASAVYVSHKTKACEEVGFLSRRYVLEADASQASLEALIDELNEDGEIDGILLQLPLPAHLEAAPLLERIHPGKDVDGFHPYNVGRLAQRMPALRPCTPKGIITLLQKSGIDPKGKDTVIVGASNIVGRPMALEMLLVGSTVTVTHKFTSNLAHKVAMADILIVAVGIPGLVKGEWIKPGAVVIDVGINRLDCGKLCGDVEFDAAIQRAALITPVPGGVGPMTVATLLENTLLAATLKP</sequence>
<evidence type="ECO:0000259" key="13">
    <source>
        <dbReference type="Pfam" id="PF02882"/>
    </source>
</evidence>
<keyword evidence="5 11" id="KW-0378">Hydrolase</keyword>
<comment type="catalytic activity">
    <reaction evidence="11">
        <text>(6R)-5,10-methylene-5,6,7,8-tetrahydrofolate + NADP(+) = (6R)-5,10-methenyltetrahydrofolate + NADPH</text>
        <dbReference type="Rhea" id="RHEA:22812"/>
        <dbReference type="ChEBI" id="CHEBI:15636"/>
        <dbReference type="ChEBI" id="CHEBI:57455"/>
        <dbReference type="ChEBI" id="CHEBI:57783"/>
        <dbReference type="ChEBI" id="CHEBI:58349"/>
        <dbReference type="EC" id="1.5.1.5"/>
    </reaction>
</comment>
<dbReference type="SUPFAM" id="SSF53223">
    <property type="entry name" value="Aminoacid dehydrogenase-like, N-terminal domain"/>
    <property type="match status" value="1"/>
</dbReference>
<keyword evidence="2 11" id="KW-0554">One-carbon metabolism</keyword>
<dbReference type="PANTHER" id="PTHR48099:SF5">
    <property type="entry name" value="C-1-TETRAHYDROFOLATE SYNTHASE, CYTOPLASMIC"/>
    <property type="match status" value="1"/>
</dbReference>
<keyword evidence="9 11" id="KW-0486">Methionine biosynthesis</keyword>
<dbReference type="Gene3D" id="3.40.50.720">
    <property type="entry name" value="NAD(P)-binding Rossmann-like Domain"/>
    <property type="match status" value="1"/>
</dbReference>
<feature type="binding site" evidence="11">
    <location>
        <begin position="192"/>
        <end position="194"/>
    </location>
    <ligand>
        <name>NADP(+)</name>
        <dbReference type="ChEBI" id="CHEBI:58349"/>
    </ligand>
</feature>
<evidence type="ECO:0000256" key="3">
    <source>
        <dbReference type="ARBA" id="ARBA00022605"/>
    </source>
</evidence>
<comment type="caution">
    <text evidence="14">The sequence shown here is derived from an EMBL/GenBank/DDBJ whole genome shotgun (WGS) entry which is preliminary data.</text>
</comment>
<gene>
    <name evidence="11 14" type="primary">folD</name>
    <name evidence="14" type="ORF">GCM10022278_08570</name>
</gene>
<dbReference type="Pfam" id="PF02882">
    <property type="entry name" value="THF_DHG_CYH_C"/>
    <property type="match status" value="1"/>
</dbReference>
<comment type="pathway">
    <text evidence="1 11">One-carbon metabolism; tetrahydrofolate interconversion.</text>
</comment>
<keyword evidence="10 11" id="KW-0511">Multifunctional enzyme</keyword>
<dbReference type="NCBIfam" id="NF010783">
    <property type="entry name" value="PRK14186.1"/>
    <property type="match status" value="1"/>
</dbReference>
<comment type="subunit">
    <text evidence="11">Homodimer.</text>
</comment>
<evidence type="ECO:0000256" key="8">
    <source>
        <dbReference type="ARBA" id="ARBA00023102"/>
    </source>
</evidence>
<keyword evidence="15" id="KW-1185">Reference proteome</keyword>
<dbReference type="InterPro" id="IPR000672">
    <property type="entry name" value="THF_DH/CycHdrlase"/>
</dbReference>
<evidence type="ECO:0000256" key="9">
    <source>
        <dbReference type="ARBA" id="ARBA00023167"/>
    </source>
</evidence>
<dbReference type="Proteomes" id="UP001501337">
    <property type="component" value="Unassembled WGS sequence"/>
</dbReference>
<evidence type="ECO:0000256" key="6">
    <source>
        <dbReference type="ARBA" id="ARBA00022857"/>
    </source>
</evidence>
<evidence type="ECO:0000259" key="12">
    <source>
        <dbReference type="Pfam" id="PF00763"/>
    </source>
</evidence>
<comment type="caution">
    <text evidence="11">Lacks conserved residue(s) required for the propagation of feature annotation.</text>
</comment>
<dbReference type="InterPro" id="IPR046346">
    <property type="entry name" value="Aminoacid_DH-like_N_sf"/>
</dbReference>
<dbReference type="PANTHER" id="PTHR48099">
    <property type="entry name" value="C-1-TETRAHYDROFOLATE SYNTHASE, CYTOPLASMIC-RELATED"/>
    <property type="match status" value="1"/>
</dbReference>
<evidence type="ECO:0000313" key="15">
    <source>
        <dbReference type="Proteomes" id="UP001501337"/>
    </source>
</evidence>
<dbReference type="EC" id="1.5.1.5" evidence="11"/>
<comment type="function">
    <text evidence="11">Catalyzes the oxidation of 5,10-methylenetetrahydrofolate to 5,10-methenyltetrahydrofolate and then the hydrolysis of 5,10-methenyltetrahydrofolate to 10-formyltetrahydrofolate.</text>
</comment>
<feature type="domain" description="Tetrahydrofolate dehydrogenase/cyclohydrolase catalytic" evidence="12">
    <location>
        <begin position="32"/>
        <end position="147"/>
    </location>
</feature>
<dbReference type="SUPFAM" id="SSF51735">
    <property type="entry name" value="NAD(P)-binding Rossmann-fold domains"/>
    <property type="match status" value="1"/>
</dbReference>
<dbReference type="InterPro" id="IPR020631">
    <property type="entry name" value="THF_DH/CycHdrlase_NAD-bd_dom"/>
</dbReference>